<name>A0AAV6RFG3_SOLSE</name>
<protein>
    <submittedName>
        <fullName evidence="1">Uncharacterized protein</fullName>
    </submittedName>
</protein>
<accession>A0AAV6RFG3</accession>
<dbReference type="AlphaFoldDB" id="A0AAV6RFG3"/>
<proteinExistence type="predicted"/>
<evidence type="ECO:0000313" key="1">
    <source>
        <dbReference type="EMBL" id="KAG7504158.1"/>
    </source>
</evidence>
<dbReference type="Proteomes" id="UP000693946">
    <property type="component" value="Linkage Group LG19"/>
</dbReference>
<keyword evidence="2" id="KW-1185">Reference proteome</keyword>
<sequence length="77" mass="8195">MNNASPPVDRRRLVPPELLRRQLVLSGGRTTMVTITPASVCGCGDADIRAGDLETTNGQVDGPDLLLNQNSGFCLTE</sequence>
<comment type="caution">
    <text evidence="1">The sequence shown here is derived from an EMBL/GenBank/DDBJ whole genome shotgun (WGS) entry which is preliminary data.</text>
</comment>
<dbReference type="EMBL" id="JAGKHQ010000011">
    <property type="protein sequence ID" value="KAG7504158.1"/>
    <property type="molecule type" value="Genomic_DNA"/>
</dbReference>
<gene>
    <name evidence="1" type="ORF">JOB18_002211</name>
</gene>
<reference evidence="1 2" key="1">
    <citation type="journal article" date="2021" name="Sci. Rep.">
        <title>Chromosome anchoring in Senegalese sole (Solea senegalensis) reveals sex-associated markers and genome rearrangements in flatfish.</title>
        <authorList>
            <person name="Guerrero-Cozar I."/>
            <person name="Gomez-Garrido J."/>
            <person name="Berbel C."/>
            <person name="Martinez-Blanch J.F."/>
            <person name="Alioto T."/>
            <person name="Claros M.G."/>
            <person name="Gagnaire P.A."/>
            <person name="Manchado M."/>
        </authorList>
    </citation>
    <scope>NUCLEOTIDE SEQUENCE [LARGE SCALE GENOMIC DNA]</scope>
    <source>
        <strain evidence="1">Sse05_10M</strain>
    </source>
</reference>
<organism evidence="1 2">
    <name type="scientific">Solea senegalensis</name>
    <name type="common">Senegalese sole</name>
    <dbReference type="NCBI Taxonomy" id="28829"/>
    <lineage>
        <taxon>Eukaryota</taxon>
        <taxon>Metazoa</taxon>
        <taxon>Chordata</taxon>
        <taxon>Craniata</taxon>
        <taxon>Vertebrata</taxon>
        <taxon>Euteleostomi</taxon>
        <taxon>Actinopterygii</taxon>
        <taxon>Neopterygii</taxon>
        <taxon>Teleostei</taxon>
        <taxon>Neoteleostei</taxon>
        <taxon>Acanthomorphata</taxon>
        <taxon>Carangaria</taxon>
        <taxon>Pleuronectiformes</taxon>
        <taxon>Pleuronectoidei</taxon>
        <taxon>Soleidae</taxon>
        <taxon>Solea</taxon>
    </lineage>
</organism>
<evidence type="ECO:0000313" key="2">
    <source>
        <dbReference type="Proteomes" id="UP000693946"/>
    </source>
</evidence>